<keyword evidence="5" id="KW-0520">NAD</keyword>
<dbReference type="AlphaFoldDB" id="A0A813WQL9"/>
<keyword evidence="3" id="KW-0547">Nucleotide-binding</keyword>
<sequence length="268" mass="30502">MQTGKIIDHIVKWLKDYAVQNSYIKGFTVGISNGIDSSVVSTLCARTGLPLLALELPINLSKTKENRKSIHVEWLKNKYGNDQIRSMNINLTEAYNKLKETCTRLQSNDKTELALANVQSRIRMTTLYYFAQVNGHLVVGTGNKVEDYGVGFFTKYGDGGVDINPIGDLLKSEVRALARELDIDQSIINAPPTDGLYGDMRTDEAQIGATYDELEWAMKQYEKKYDSEQMTEREKKVMNIYSQRHQANRHKIKEIPICIIPKEFKQLT</sequence>
<feature type="domain" description="NAD/GMP synthase" evidence="6">
    <location>
        <begin position="7"/>
        <end position="253"/>
    </location>
</feature>
<evidence type="ECO:0000256" key="3">
    <source>
        <dbReference type="ARBA" id="ARBA00022741"/>
    </source>
</evidence>
<evidence type="ECO:0000256" key="4">
    <source>
        <dbReference type="ARBA" id="ARBA00022840"/>
    </source>
</evidence>
<dbReference type="GO" id="GO:0004359">
    <property type="term" value="F:glutaminase activity"/>
    <property type="evidence" value="ECO:0007669"/>
    <property type="project" value="InterPro"/>
</dbReference>
<name>A0A813WQL9_9BILA</name>
<dbReference type="GO" id="GO:0009435">
    <property type="term" value="P:NAD+ biosynthetic process"/>
    <property type="evidence" value="ECO:0007669"/>
    <property type="project" value="UniProtKB-UniPathway"/>
</dbReference>
<proteinExistence type="predicted"/>
<dbReference type="OrthoDB" id="2020662at2759"/>
<dbReference type="Proteomes" id="UP000663874">
    <property type="component" value="Unassembled WGS sequence"/>
</dbReference>
<dbReference type="Gene3D" id="3.40.50.620">
    <property type="entry name" value="HUPs"/>
    <property type="match status" value="1"/>
</dbReference>
<dbReference type="InterPro" id="IPR022310">
    <property type="entry name" value="NAD/GMP_synthase"/>
</dbReference>
<dbReference type="GO" id="GO:0005737">
    <property type="term" value="C:cytoplasm"/>
    <property type="evidence" value="ECO:0007669"/>
    <property type="project" value="InterPro"/>
</dbReference>
<dbReference type="EMBL" id="CAJNOU010000325">
    <property type="protein sequence ID" value="CAF0959552.1"/>
    <property type="molecule type" value="Genomic_DNA"/>
</dbReference>
<accession>A0A813WQL9</accession>
<evidence type="ECO:0000313" key="10">
    <source>
        <dbReference type="EMBL" id="CAF3742735.1"/>
    </source>
</evidence>
<dbReference type="EMBL" id="CAJOBE010001426">
    <property type="protein sequence ID" value="CAF3742735.1"/>
    <property type="molecule type" value="Genomic_DNA"/>
</dbReference>
<dbReference type="SUPFAM" id="SSF52402">
    <property type="entry name" value="Adenine nucleotide alpha hydrolases-like"/>
    <property type="match status" value="1"/>
</dbReference>
<keyword evidence="4" id="KW-0067">ATP-binding</keyword>
<dbReference type="GO" id="GO:0005524">
    <property type="term" value="F:ATP binding"/>
    <property type="evidence" value="ECO:0007669"/>
    <property type="project" value="UniProtKB-KW"/>
</dbReference>
<evidence type="ECO:0000256" key="1">
    <source>
        <dbReference type="ARBA" id="ARBA00004790"/>
    </source>
</evidence>
<evidence type="ECO:0000256" key="2">
    <source>
        <dbReference type="ARBA" id="ARBA00022598"/>
    </source>
</evidence>
<dbReference type="Proteomes" id="UP000663823">
    <property type="component" value="Unassembled WGS sequence"/>
</dbReference>
<dbReference type="UniPathway" id="UPA00253"/>
<dbReference type="Proteomes" id="UP000663882">
    <property type="component" value="Unassembled WGS sequence"/>
</dbReference>
<protein>
    <recommendedName>
        <fullName evidence="6">NAD/GMP synthase domain-containing protein</fullName>
    </recommendedName>
</protein>
<dbReference type="NCBIfam" id="TIGR00552">
    <property type="entry name" value="nadE"/>
    <property type="match status" value="1"/>
</dbReference>
<dbReference type="Proteomes" id="UP000663889">
    <property type="component" value="Unassembled WGS sequence"/>
</dbReference>
<dbReference type="PANTHER" id="PTHR23090:SF9">
    <property type="entry name" value="GLUTAMINE-DEPENDENT NAD(+) SYNTHETASE"/>
    <property type="match status" value="1"/>
</dbReference>
<keyword evidence="2" id="KW-0436">Ligase</keyword>
<evidence type="ECO:0000313" key="7">
    <source>
        <dbReference type="EMBL" id="CAF0858927.1"/>
    </source>
</evidence>
<dbReference type="InterPro" id="IPR014729">
    <property type="entry name" value="Rossmann-like_a/b/a_fold"/>
</dbReference>
<dbReference type="GO" id="GO:0003952">
    <property type="term" value="F:NAD+ synthase (glutamine-hydrolyzing) activity"/>
    <property type="evidence" value="ECO:0007669"/>
    <property type="project" value="InterPro"/>
</dbReference>
<evidence type="ECO:0000313" key="9">
    <source>
        <dbReference type="EMBL" id="CAF3596638.1"/>
    </source>
</evidence>
<reference evidence="7" key="1">
    <citation type="submission" date="2021-02" db="EMBL/GenBank/DDBJ databases">
        <authorList>
            <person name="Nowell W R."/>
        </authorList>
    </citation>
    <scope>NUCLEOTIDE SEQUENCE</scope>
</reference>
<evidence type="ECO:0000313" key="8">
    <source>
        <dbReference type="EMBL" id="CAF0959552.1"/>
    </source>
</evidence>
<comment type="pathway">
    <text evidence="1">Cofactor biosynthesis; NAD(+) biosynthesis.</text>
</comment>
<dbReference type="PANTHER" id="PTHR23090">
    <property type="entry name" value="NH 3 /GLUTAMINE-DEPENDENT NAD + SYNTHETASE"/>
    <property type="match status" value="1"/>
</dbReference>
<dbReference type="CDD" id="cd00553">
    <property type="entry name" value="NAD_synthase"/>
    <property type="match status" value="1"/>
</dbReference>
<gene>
    <name evidence="10" type="ORF">FNK824_LOCUS11782</name>
    <name evidence="9" type="ORF">OTI717_LOCUS6586</name>
    <name evidence="7" type="ORF">RFH988_LOCUS6861</name>
    <name evidence="8" type="ORF">SEV965_LOCUS8689</name>
</gene>
<organism evidence="7 11">
    <name type="scientific">Rotaria sordida</name>
    <dbReference type="NCBI Taxonomy" id="392033"/>
    <lineage>
        <taxon>Eukaryota</taxon>
        <taxon>Metazoa</taxon>
        <taxon>Spiralia</taxon>
        <taxon>Gnathifera</taxon>
        <taxon>Rotifera</taxon>
        <taxon>Eurotatoria</taxon>
        <taxon>Bdelloidea</taxon>
        <taxon>Philodinida</taxon>
        <taxon>Philodinidae</taxon>
        <taxon>Rotaria</taxon>
    </lineage>
</organism>
<dbReference type="EMBL" id="CAJOAX010000467">
    <property type="protein sequence ID" value="CAF3596638.1"/>
    <property type="molecule type" value="Genomic_DNA"/>
</dbReference>
<evidence type="ECO:0000259" key="6">
    <source>
        <dbReference type="Pfam" id="PF02540"/>
    </source>
</evidence>
<evidence type="ECO:0000256" key="5">
    <source>
        <dbReference type="ARBA" id="ARBA00023027"/>
    </source>
</evidence>
<comment type="caution">
    <text evidence="7">The sequence shown here is derived from an EMBL/GenBank/DDBJ whole genome shotgun (WGS) entry which is preliminary data.</text>
</comment>
<dbReference type="EMBL" id="CAJNOO010000211">
    <property type="protein sequence ID" value="CAF0858927.1"/>
    <property type="molecule type" value="Genomic_DNA"/>
</dbReference>
<evidence type="ECO:0000313" key="11">
    <source>
        <dbReference type="Proteomes" id="UP000663882"/>
    </source>
</evidence>
<dbReference type="InterPro" id="IPR003694">
    <property type="entry name" value="NAD_synthase"/>
</dbReference>
<dbReference type="Pfam" id="PF02540">
    <property type="entry name" value="NAD_synthase"/>
    <property type="match status" value="1"/>
</dbReference>